<comment type="caution">
    <text evidence="2">The sequence shown here is derived from an EMBL/GenBank/DDBJ whole genome shotgun (WGS) entry which is preliminary data.</text>
</comment>
<reference evidence="2" key="1">
    <citation type="journal article" date="2021" name="Front. Plant Sci.">
        <title>Chromosome-Scale Genome Assembly for Chinese Sour Jujube and Insights Into Its Genome Evolution and Domestication Signature.</title>
        <authorList>
            <person name="Shen L.-Y."/>
            <person name="Luo H."/>
            <person name="Wang X.-L."/>
            <person name="Wang X.-M."/>
            <person name="Qiu X.-J."/>
            <person name="Liu H."/>
            <person name="Zhou S.-S."/>
            <person name="Jia K.-H."/>
            <person name="Nie S."/>
            <person name="Bao Y.-T."/>
            <person name="Zhang R.-G."/>
            <person name="Yun Q.-Z."/>
            <person name="Chai Y.-H."/>
            <person name="Lu J.-Y."/>
            <person name="Li Y."/>
            <person name="Zhao S.-W."/>
            <person name="Mao J.-F."/>
            <person name="Jia S.-G."/>
            <person name="Mao Y.-M."/>
        </authorList>
    </citation>
    <scope>NUCLEOTIDE SEQUENCE</scope>
    <source>
        <strain evidence="2">AT0</strain>
        <tissue evidence="2">Leaf</tissue>
    </source>
</reference>
<feature type="compositionally biased region" description="Basic and acidic residues" evidence="1">
    <location>
        <begin position="61"/>
        <end position="71"/>
    </location>
</feature>
<name>A0A978VG66_ZIZJJ</name>
<gene>
    <name evidence="2" type="ORF">FEM48_Zijuj05G0175500</name>
</gene>
<dbReference type="AlphaFoldDB" id="A0A978VG66"/>
<protein>
    <submittedName>
        <fullName evidence="2">Uncharacterized protein</fullName>
    </submittedName>
</protein>
<evidence type="ECO:0000313" key="2">
    <source>
        <dbReference type="EMBL" id="KAH7529355.1"/>
    </source>
</evidence>
<accession>A0A978VG66</accession>
<feature type="region of interest" description="Disordered" evidence="1">
    <location>
        <begin position="61"/>
        <end position="101"/>
    </location>
</feature>
<organism evidence="2 3">
    <name type="scientific">Ziziphus jujuba var. spinosa</name>
    <dbReference type="NCBI Taxonomy" id="714518"/>
    <lineage>
        <taxon>Eukaryota</taxon>
        <taxon>Viridiplantae</taxon>
        <taxon>Streptophyta</taxon>
        <taxon>Embryophyta</taxon>
        <taxon>Tracheophyta</taxon>
        <taxon>Spermatophyta</taxon>
        <taxon>Magnoliopsida</taxon>
        <taxon>eudicotyledons</taxon>
        <taxon>Gunneridae</taxon>
        <taxon>Pentapetalae</taxon>
        <taxon>rosids</taxon>
        <taxon>fabids</taxon>
        <taxon>Rosales</taxon>
        <taxon>Rhamnaceae</taxon>
        <taxon>Paliureae</taxon>
        <taxon>Ziziphus</taxon>
    </lineage>
</organism>
<evidence type="ECO:0000256" key="1">
    <source>
        <dbReference type="SAM" id="MobiDB-lite"/>
    </source>
</evidence>
<feature type="compositionally biased region" description="Polar residues" evidence="1">
    <location>
        <begin position="88"/>
        <end position="101"/>
    </location>
</feature>
<dbReference type="EMBL" id="JAEACU010000005">
    <property type="protein sequence ID" value="KAH7529355.1"/>
    <property type="molecule type" value="Genomic_DNA"/>
</dbReference>
<sequence>MEVEVTSSEELANIFETKDIEEDEELANISETKDMEELTTKKMSFFAGKFPIIKRRVAECTSHGEPESSDNRKRHFQPLGTKIAETENMLQKQPTSTKPEK</sequence>
<dbReference type="Proteomes" id="UP000813462">
    <property type="component" value="Unassembled WGS sequence"/>
</dbReference>
<proteinExistence type="predicted"/>
<evidence type="ECO:0000313" key="3">
    <source>
        <dbReference type="Proteomes" id="UP000813462"/>
    </source>
</evidence>